<keyword evidence="2" id="KW-0808">Transferase</keyword>
<dbReference type="SUPFAM" id="SSF55729">
    <property type="entry name" value="Acyl-CoA N-acyltransferases (Nat)"/>
    <property type="match status" value="1"/>
</dbReference>
<dbReference type="InterPro" id="IPR016181">
    <property type="entry name" value="Acyl_CoA_acyltransferase"/>
</dbReference>
<evidence type="ECO:0000313" key="3">
    <source>
        <dbReference type="Proteomes" id="UP001527882"/>
    </source>
</evidence>
<evidence type="ECO:0000313" key="2">
    <source>
        <dbReference type="EMBL" id="MCZ8514890.1"/>
    </source>
</evidence>
<dbReference type="EMBL" id="JAQAGZ010000014">
    <property type="protein sequence ID" value="MCZ8514890.1"/>
    <property type="molecule type" value="Genomic_DNA"/>
</dbReference>
<dbReference type="InterPro" id="IPR000182">
    <property type="entry name" value="GNAT_dom"/>
</dbReference>
<proteinExistence type="predicted"/>
<comment type="caution">
    <text evidence="2">The sequence shown here is derived from an EMBL/GenBank/DDBJ whole genome shotgun (WGS) entry which is preliminary data.</text>
</comment>
<gene>
    <name evidence="2" type="primary">pseH</name>
    <name evidence="2" type="ORF">O9H85_21195</name>
</gene>
<dbReference type="PANTHER" id="PTHR43415">
    <property type="entry name" value="SPERMIDINE N(1)-ACETYLTRANSFERASE"/>
    <property type="match status" value="1"/>
</dbReference>
<feature type="domain" description="N-acetyltransferase" evidence="1">
    <location>
        <begin position="8"/>
        <end position="164"/>
    </location>
</feature>
<organism evidence="2 3">
    <name type="scientific">Paenibacillus gyeongsangnamensis</name>
    <dbReference type="NCBI Taxonomy" id="3388067"/>
    <lineage>
        <taxon>Bacteria</taxon>
        <taxon>Bacillati</taxon>
        <taxon>Bacillota</taxon>
        <taxon>Bacilli</taxon>
        <taxon>Bacillales</taxon>
        <taxon>Paenibacillaceae</taxon>
        <taxon>Paenibacillus</taxon>
    </lineage>
</organism>
<dbReference type="EC" id="2.3.1.202" evidence="2"/>
<dbReference type="Proteomes" id="UP001527882">
    <property type="component" value="Unassembled WGS sequence"/>
</dbReference>
<dbReference type="NCBIfam" id="TIGR03585">
    <property type="entry name" value="PseH"/>
    <property type="match status" value="1"/>
</dbReference>
<protein>
    <submittedName>
        <fullName evidence="2">UDP-4-amino-4, 6-dideoxy-N-acetyl-beta-L-altrosamine N-acetyltransferase</fullName>
        <ecNumber evidence="2">2.3.1.202</ecNumber>
    </submittedName>
</protein>
<name>A0ABT4QDG8_9BACL</name>
<keyword evidence="2" id="KW-0012">Acyltransferase</keyword>
<dbReference type="GO" id="GO:0016746">
    <property type="term" value="F:acyltransferase activity"/>
    <property type="evidence" value="ECO:0007669"/>
    <property type="project" value="UniProtKB-KW"/>
</dbReference>
<dbReference type="PROSITE" id="PS51186">
    <property type="entry name" value="GNAT"/>
    <property type="match status" value="1"/>
</dbReference>
<keyword evidence="3" id="KW-1185">Reference proteome</keyword>
<reference evidence="2 3" key="1">
    <citation type="submission" date="2022-12" db="EMBL/GenBank/DDBJ databases">
        <title>Draft genome sequence of Paenibacillus sp. dW9.</title>
        <authorList>
            <person name="Choi E.-W."/>
            <person name="Kim D.-U."/>
        </authorList>
    </citation>
    <scope>NUCLEOTIDE SEQUENCE [LARGE SCALE GENOMIC DNA]</scope>
    <source>
        <strain evidence="3">dW9</strain>
    </source>
</reference>
<dbReference type="Pfam" id="PF13302">
    <property type="entry name" value="Acetyltransf_3"/>
    <property type="match status" value="1"/>
</dbReference>
<sequence>MQQQLGEYTIREMTEADLATVLRWRNSDRIRKNMYSDEIITWENHCAWFNRLQENMQMKYFIVELHQRPIGVVNFTEINAKHHTCEWGFYLGETDVPRGSGTALGILGLMVAFENLTIRKVCAEVFAFNEASLKFHKRLGFTQEGYLSKHAFKNGHYEDIVLFACFSEQWNGIKERLTELFN</sequence>
<accession>A0ABT4QDG8</accession>
<dbReference type="RefSeq" id="WP_269883419.1">
    <property type="nucleotide sequence ID" value="NZ_JAQAGZ010000014.1"/>
</dbReference>
<evidence type="ECO:0000259" key="1">
    <source>
        <dbReference type="PROSITE" id="PS51186"/>
    </source>
</evidence>
<dbReference type="PANTHER" id="PTHR43415:SF3">
    <property type="entry name" value="GNAT-FAMILY ACETYLTRANSFERASE"/>
    <property type="match status" value="1"/>
</dbReference>
<dbReference type="InterPro" id="IPR020036">
    <property type="entry name" value="PseH"/>
</dbReference>
<dbReference type="Gene3D" id="3.40.630.30">
    <property type="match status" value="1"/>
</dbReference>